<dbReference type="GO" id="GO:0004842">
    <property type="term" value="F:ubiquitin-protein transferase activity"/>
    <property type="evidence" value="ECO:0007669"/>
    <property type="project" value="InterPro"/>
</dbReference>
<dbReference type="AlphaFoldDB" id="A0AAV1JVS7"/>
<dbReference type="Pfam" id="PF13639">
    <property type="entry name" value="zf-RING_2"/>
    <property type="match status" value="1"/>
</dbReference>
<comment type="pathway">
    <text evidence="2">Protein modification; protein ubiquitination.</text>
</comment>
<evidence type="ECO:0000256" key="12">
    <source>
        <dbReference type="ARBA" id="ARBA00023136"/>
    </source>
</evidence>
<evidence type="ECO:0000256" key="15">
    <source>
        <dbReference type="PIRNR" id="PIRNR038074"/>
    </source>
</evidence>
<evidence type="ECO:0000256" key="10">
    <source>
        <dbReference type="ARBA" id="ARBA00022927"/>
    </source>
</evidence>
<dbReference type="InterPro" id="IPR013083">
    <property type="entry name" value="Znf_RING/FYVE/PHD"/>
</dbReference>
<feature type="domain" description="U-box" evidence="18">
    <location>
        <begin position="274"/>
        <end position="335"/>
    </location>
</feature>
<keyword evidence="11" id="KW-1133">Transmembrane helix</keyword>
<comment type="caution">
    <text evidence="19">The sequence shown here is derived from an EMBL/GenBank/DDBJ whole genome shotgun (WGS) entry which is preliminary data.</text>
</comment>
<dbReference type="CDD" id="cd16451">
    <property type="entry name" value="mRING_PEX12"/>
    <property type="match status" value="1"/>
</dbReference>
<dbReference type="SUPFAM" id="SSF57850">
    <property type="entry name" value="RING/U-box"/>
    <property type="match status" value="1"/>
</dbReference>
<keyword evidence="12 15" id="KW-0472">Membrane</keyword>
<dbReference type="PANTHER" id="PTHR12888:SF0">
    <property type="entry name" value="PEROXISOME ASSEMBLY PROTEIN 12"/>
    <property type="match status" value="1"/>
</dbReference>
<evidence type="ECO:0000256" key="1">
    <source>
        <dbReference type="ARBA" id="ARBA00004585"/>
    </source>
</evidence>
<proteinExistence type="inferred from homology"/>
<evidence type="ECO:0000259" key="17">
    <source>
        <dbReference type="PROSITE" id="PS50089"/>
    </source>
</evidence>
<keyword evidence="20" id="KW-1185">Reference proteome</keyword>
<dbReference type="Pfam" id="PF04757">
    <property type="entry name" value="Pex2_Pex12"/>
    <property type="match status" value="1"/>
</dbReference>
<dbReference type="GO" id="GO:0008270">
    <property type="term" value="F:zinc ion binding"/>
    <property type="evidence" value="ECO:0007669"/>
    <property type="project" value="UniProtKB-KW"/>
</dbReference>
<evidence type="ECO:0000256" key="14">
    <source>
        <dbReference type="ARBA" id="ARBA00029692"/>
    </source>
</evidence>
<evidence type="ECO:0000256" key="2">
    <source>
        <dbReference type="ARBA" id="ARBA00004906"/>
    </source>
</evidence>
<keyword evidence="6" id="KW-0812">Transmembrane</keyword>
<name>A0AAV1JVS7_9NEOP</name>
<dbReference type="PIRSF" id="PIRSF038074">
    <property type="entry name" value="Peroxisome_assembly_p12"/>
    <property type="match status" value="1"/>
</dbReference>
<dbReference type="EMBL" id="CAVLEF010000144">
    <property type="protein sequence ID" value="CAK1552415.1"/>
    <property type="molecule type" value="Genomic_DNA"/>
</dbReference>
<accession>A0AAV1JVS7</accession>
<dbReference type="PANTHER" id="PTHR12888">
    <property type="entry name" value="PEROXISOME ASSEMBLY PROTEIN 12 PEROXIN-12"/>
    <property type="match status" value="1"/>
</dbReference>
<evidence type="ECO:0000256" key="5">
    <source>
        <dbReference type="ARBA" id="ARBA00022448"/>
    </source>
</evidence>
<comment type="similarity">
    <text evidence="3 15">Belongs to the pex2/pex10/pex12 family.</text>
</comment>
<dbReference type="InterPro" id="IPR017375">
    <property type="entry name" value="PEX12"/>
</dbReference>
<evidence type="ECO:0000256" key="16">
    <source>
        <dbReference type="PROSITE-ProRule" id="PRU00175"/>
    </source>
</evidence>
<feature type="domain" description="RING-type" evidence="17">
    <location>
        <begin position="281"/>
        <end position="320"/>
    </location>
</feature>
<evidence type="ECO:0000256" key="7">
    <source>
        <dbReference type="ARBA" id="ARBA00022723"/>
    </source>
</evidence>
<evidence type="ECO:0000259" key="18">
    <source>
        <dbReference type="PROSITE" id="PS51698"/>
    </source>
</evidence>
<evidence type="ECO:0000256" key="11">
    <source>
        <dbReference type="ARBA" id="ARBA00022989"/>
    </source>
</evidence>
<dbReference type="Proteomes" id="UP001497472">
    <property type="component" value="Unassembled WGS sequence"/>
</dbReference>
<dbReference type="FunFam" id="3.30.40.10:FF:000634">
    <property type="entry name" value="Peroxisome assembly protein 12"/>
    <property type="match status" value="1"/>
</dbReference>
<keyword evidence="5" id="KW-0813">Transport</keyword>
<dbReference type="SMART" id="SM00184">
    <property type="entry name" value="RING"/>
    <property type="match status" value="1"/>
</dbReference>
<evidence type="ECO:0000256" key="13">
    <source>
        <dbReference type="ARBA" id="ARBA00023140"/>
    </source>
</evidence>
<dbReference type="GO" id="GO:0005778">
    <property type="term" value="C:peroxisomal membrane"/>
    <property type="evidence" value="ECO:0007669"/>
    <property type="project" value="UniProtKB-SubCell"/>
</dbReference>
<keyword evidence="7" id="KW-0479">Metal-binding</keyword>
<comment type="subcellular location">
    <subcellularLocation>
        <location evidence="1">Peroxisome membrane</location>
        <topology evidence="1">Multi-pass membrane protein</topology>
    </subcellularLocation>
</comment>
<organism evidence="19 20">
    <name type="scientific">Leptosia nina</name>
    <dbReference type="NCBI Taxonomy" id="320188"/>
    <lineage>
        <taxon>Eukaryota</taxon>
        <taxon>Metazoa</taxon>
        <taxon>Ecdysozoa</taxon>
        <taxon>Arthropoda</taxon>
        <taxon>Hexapoda</taxon>
        <taxon>Insecta</taxon>
        <taxon>Pterygota</taxon>
        <taxon>Neoptera</taxon>
        <taxon>Endopterygota</taxon>
        <taxon>Lepidoptera</taxon>
        <taxon>Glossata</taxon>
        <taxon>Ditrysia</taxon>
        <taxon>Papilionoidea</taxon>
        <taxon>Pieridae</taxon>
        <taxon>Pierinae</taxon>
        <taxon>Leptosia</taxon>
    </lineage>
</organism>
<reference evidence="19 20" key="1">
    <citation type="submission" date="2023-11" db="EMBL/GenBank/DDBJ databases">
        <authorList>
            <person name="Okamura Y."/>
        </authorList>
    </citation>
    <scope>NUCLEOTIDE SEQUENCE [LARGE SCALE GENOMIC DNA]</scope>
</reference>
<dbReference type="GO" id="GO:0006513">
    <property type="term" value="P:protein monoubiquitination"/>
    <property type="evidence" value="ECO:0007669"/>
    <property type="project" value="TreeGrafter"/>
</dbReference>
<protein>
    <recommendedName>
        <fullName evidence="4 15">Peroxisome assembly protein 12</fullName>
    </recommendedName>
    <alternativeName>
        <fullName evidence="14 15">Peroxin-12</fullName>
    </alternativeName>
</protein>
<dbReference type="PROSITE" id="PS51698">
    <property type="entry name" value="U_BOX"/>
    <property type="match status" value="1"/>
</dbReference>
<evidence type="ECO:0000313" key="20">
    <source>
        <dbReference type="Proteomes" id="UP001497472"/>
    </source>
</evidence>
<keyword evidence="8 16" id="KW-0863">Zinc-finger</keyword>
<keyword evidence="10" id="KW-0653">Protein transport</keyword>
<dbReference type="InterPro" id="IPR003613">
    <property type="entry name" value="Ubox_domain"/>
</dbReference>
<evidence type="ECO:0000313" key="19">
    <source>
        <dbReference type="EMBL" id="CAK1552415.1"/>
    </source>
</evidence>
<keyword evidence="9" id="KW-0862">Zinc</keyword>
<evidence type="ECO:0000256" key="6">
    <source>
        <dbReference type="ARBA" id="ARBA00022692"/>
    </source>
</evidence>
<dbReference type="PROSITE" id="PS50089">
    <property type="entry name" value="ZF_RING_2"/>
    <property type="match status" value="1"/>
</dbReference>
<evidence type="ECO:0000256" key="8">
    <source>
        <dbReference type="ARBA" id="ARBA00022771"/>
    </source>
</evidence>
<evidence type="ECO:0000256" key="4">
    <source>
        <dbReference type="ARBA" id="ARBA00018980"/>
    </source>
</evidence>
<dbReference type="GO" id="GO:0016558">
    <property type="term" value="P:protein import into peroxisome matrix"/>
    <property type="evidence" value="ECO:0007669"/>
    <property type="project" value="UniProtKB-UniRule"/>
</dbReference>
<evidence type="ECO:0000256" key="9">
    <source>
        <dbReference type="ARBA" id="ARBA00022833"/>
    </source>
</evidence>
<sequence length="335" mass="37807">MAVYAAHLTRTLQGTPSVFQVTAQEALGGTVKPALRKLVEYIASTYPRNCGWSEKWYDELYLLFDCCLQYHYLKHYAASFSECFYGLMRVPLSTSNEFSSGTRLPENLEKGSLALLVLLPYIRDKVEKLINQWREDNEDGRLEKSKSDRARKAAVHLYSIVHLTCEASKLVVLARYLTTSSRSPSLPLTLLGLTLTNAPPPEPEENTWTDLARNLLKGHFGSAVVTFPMVWGAMAGAVEWGAFLVQFLRWWETRPGLAVDSLPMPPPPTIDEKGTRYANKCPVCLQPWKVPTVLPVSGYIFCYTCISRHLRSTNQCPVTRLPANERSLVRLYLDV</sequence>
<gene>
    <name evidence="19" type="ORF">LNINA_LOCUS11460</name>
</gene>
<dbReference type="GO" id="GO:1990429">
    <property type="term" value="C:peroxisomal importomer complex"/>
    <property type="evidence" value="ECO:0007669"/>
    <property type="project" value="TreeGrafter"/>
</dbReference>
<comment type="function">
    <text evidence="15">Component of a retrotranslocation channel required for peroxisome organization by mediating export of the PEX5 receptor from peroxisomes to the cytosol, thereby promoting PEX5 recycling.</text>
</comment>
<dbReference type="Gene3D" id="3.30.40.10">
    <property type="entry name" value="Zinc/RING finger domain, C3HC4 (zinc finger)"/>
    <property type="match status" value="1"/>
</dbReference>
<dbReference type="InterPro" id="IPR006845">
    <property type="entry name" value="Pex_N"/>
</dbReference>
<keyword evidence="13 15" id="KW-0576">Peroxisome</keyword>
<evidence type="ECO:0000256" key="3">
    <source>
        <dbReference type="ARBA" id="ARBA00008704"/>
    </source>
</evidence>
<dbReference type="InterPro" id="IPR001841">
    <property type="entry name" value="Znf_RING"/>
</dbReference>